<dbReference type="SMART" id="SM00860">
    <property type="entry name" value="SMI1_KNR4"/>
    <property type="match status" value="1"/>
</dbReference>
<dbReference type="InterPro" id="IPR018958">
    <property type="entry name" value="Knr4/Smi1-like_dom"/>
</dbReference>
<keyword evidence="3" id="KW-1185">Reference proteome</keyword>
<dbReference type="AlphaFoldDB" id="A0A7D4CV19"/>
<reference evidence="2 3" key="1">
    <citation type="submission" date="2020-01" db="EMBL/GenBank/DDBJ databases">
        <authorList>
            <person name="Gulvik C.A."/>
            <person name="Batra D.G."/>
        </authorList>
    </citation>
    <scope>NUCLEOTIDE SEQUENCE [LARGE SCALE GENOMIC DNA]</scope>
    <source>
        <strain evidence="2 3">W9323</strain>
    </source>
</reference>
<name>A0A7D4CV19_9BACL</name>
<dbReference type="InterPro" id="IPR037883">
    <property type="entry name" value="Knr4/Smi1-like_sf"/>
</dbReference>
<proteinExistence type="predicted"/>
<dbReference type="RefSeq" id="WP_173221075.1">
    <property type="nucleotide sequence ID" value="NZ_CP048104.1"/>
</dbReference>
<feature type="domain" description="Knr4/Smi1-like" evidence="1">
    <location>
        <begin position="13"/>
        <end position="146"/>
    </location>
</feature>
<evidence type="ECO:0000313" key="3">
    <source>
        <dbReference type="Proteomes" id="UP000503088"/>
    </source>
</evidence>
<dbReference type="SUPFAM" id="SSF160631">
    <property type="entry name" value="SMI1/KNR4-like"/>
    <property type="match status" value="1"/>
</dbReference>
<dbReference type="Gene3D" id="3.40.1580.10">
    <property type="entry name" value="SMI1/KNR4-like"/>
    <property type="match status" value="1"/>
</dbReference>
<dbReference type="Proteomes" id="UP000503088">
    <property type="component" value="Chromosome"/>
</dbReference>
<gene>
    <name evidence="2" type="ORF">GXN76_05015</name>
</gene>
<sequence>MDKQITWEYKRMSVTDEVLREQEKLLGIRLPDDFREVFIENHGAGPVPECYYASNGNGRNFGFLLALDKDEDGEVEFTDANSPYMKREHNMPNEVVIFSIDPAGNFLCFDYDQLNDGYPSIIFWDHEVEGGAVKKICNTFTELLQMLHEVGDEES</sequence>
<evidence type="ECO:0000259" key="1">
    <source>
        <dbReference type="SMART" id="SM00860"/>
    </source>
</evidence>
<evidence type="ECO:0000313" key="2">
    <source>
        <dbReference type="EMBL" id="QKG83897.1"/>
    </source>
</evidence>
<dbReference type="KEGG" id="kpul:GXN76_05015"/>
<protein>
    <submittedName>
        <fullName evidence="2">SMI1/KNR4 family protein</fullName>
    </submittedName>
</protein>
<accession>A0A7D4CV19</accession>
<dbReference type="EMBL" id="CP048104">
    <property type="protein sequence ID" value="QKG83897.1"/>
    <property type="molecule type" value="Genomic_DNA"/>
</dbReference>
<organism evidence="2 3">
    <name type="scientific">Kroppenstedtia pulmonis</name>
    <dbReference type="NCBI Taxonomy" id="1380685"/>
    <lineage>
        <taxon>Bacteria</taxon>
        <taxon>Bacillati</taxon>
        <taxon>Bacillota</taxon>
        <taxon>Bacilli</taxon>
        <taxon>Bacillales</taxon>
        <taxon>Thermoactinomycetaceae</taxon>
        <taxon>Kroppenstedtia</taxon>
    </lineage>
</organism>
<dbReference type="Pfam" id="PF09346">
    <property type="entry name" value="SMI1_KNR4"/>
    <property type="match status" value="1"/>
</dbReference>